<evidence type="ECO:0000313" key="3">
    <source>
        <dbReference type="Proteomes" id="UP001209540"/>
    </source>
</evidence>
<keyword evidence="1" id="KW-0812">Transmembrane</keyword>
<feature type="transmembrane region" description="Helical" evidence="1">
    <location>
        <begin position="123"/>
        <end position="139"/>
    </location>
</feature>
<feature type="transmembrane region" description="Helical" evidence="1">
    <location>
        <begin position="67"/>
        <end position="86"/>
    </location>
</feature>
<reference evidence="2" key="1">
    <citation type="journal article" date="2022" name="IScience">
        <title>Evolution of zygomycete secretomes and the origins of terrestrial fungal ecologies.</title>
        <authorList>
            <person name="Chang Y."/>
            <person name="Wang Y."/>
            <person name="Mondo S."/>
            <person name="Ahrendt S."/>
            <person name="Andreopoulos W."/>
            <person name="Barry K."/>
            <person name="Beard J."/>
            <person name="Benny G.L."/>
            <person name="Blankenship S."/>
            <person name="Bonito G."/>
            <person name="Cuomo C."/>
            <person name="Desiro A."/>
            <person name="Gervers K.A."/>
            <person name="Hundley H."/>
            <person name="Kuo A."/>
            <person name="LaButti K."/>
            <person name="Lang B.F."/>
            <person name="Lipzen A."/>
            <person name="O'Donnell K."/>
            <person name="Pangilinan J."/>
            <person name="Reynolds N."/>
            <person name="Sandor L."/>
            <person name="Smith M.E."/>
            <person name="Tsang A."/>
            <person name="Grigoriev I.V."/>
            <person name="Stajich J.E."/>
            <person name="Spatafora J.W."/>
        </authorList>
    </citation>
    <scope>NUCLEOTIDE SEQUENCE</scope>
    <source>
        <strain evidence="2">RSA 2281</strain>
    </source>
</reference>
<reference evidence="2" key="2">
    <citation type="submission" date="2023-02" db="EMBL/GenBank/DDBJ databases">
        <authorList>
            <consortium name="DOE Joint Genome Institute"/>
            <person name="Mondo S.J."/>
            <person name="Chang Y."/>
            <person name="Wang Y."/>
            <person name="Ahrendt S."/>
            <person name="Andreopoulos W."/>
            <person name="Barry K."/>
            <person name="Beard J."/>
            <person name="Benny G.L."/>
            <person name="Blankenship S."/>
            <person name="Bonito G."/>
            <person name="Cuomo C."/>
            <person name="Desiro A."/>
            <person name="Gervers K.A."/>
            <person name="Hundley H."/>
            <person name="Kuo A."/>
            <person name="LaButti K."/>
            <person name="Lang B.F."/>
            <person name="Lipzen A."/>
            <person name="O'Donnell K."/>
            <person name="Pangilinan J."/>
            <person name="Reynolds N."/>
            <person name="Sandor L."/>
            <person name="Smith M.W."/>
            <person name="Tsang A."/>
            <person name="Grigoriev I.V."/>
            <person name="Stajich J.E."/>
            <person name="Spatafora J.W."/>
        </authorList>
    </citation>
    <scope>NUCLEOTIDE SEQUENCE</scope>
    <source>
        <strain evidence="2">RSA 2281</strain>
    </source>
</reference>
<sequence>MFLNTAIAIFRIALYTIFFWQSRKNHFIHYYYVWLPAIAAWIQDGLCLYYHFLTNESDAKILFDYGPIKYTLYLKAIFTLFAIWKYQRMIINPTNKQLQEEKEKIMETIMATRHLLFSFRRKCVYLSLALLWTTAVYYFDIRLQLRSAFAFFEILLMIRFCEYGGVLVGRIGILFAPLPSISSTSSVIGDIYLCLTTLMPINTLFQAIIMLLHGMFFSISWMGLPISAFAFYVFLLENLVTSKYIIFLSIIYVLREDEDGPRSVKMLKLFIKK</sequence>
<feature type="transmembrane region" description="Helical" evidence="1">
    <location>
        <begin position="30"/>
        <end position="52"/>
    </location>
</feature>
<keyword evidence="1" id="KW-0472">Membrane</keyword>
<gene>
    <name evidence="2" type="ORF">BDA99DRAFT_504575</name>
</gene>
<dbReference type="EMBL" id="JAIXMP010000009">
    <property type="protein sequence ID" value="KAI9267995.1"/>
    <property type="molecule type" value="Genomic_DNA"/>
</dbReference>
<proteinExistence type="predicted"/>
<feature type="transmembrane region" description="Helical" evidence="1">
    <location>
        <begin position="215"/>
        <end position="235"/>
    </location>
</feature>
<keyword evidence="3" id="KW-1185">Reference proteome</keyword>
<dbReference type="AlphaFoldDB" id="A0AAD5PHC6"/>
<comment type="caution">
    <text evidence="2">The sequence shown here is derived from an EMBL/GenBank/DDBJ whole genome shotgun (WGS) entry which is preliminary data.</text>
</comment>
<dbReference type="Proteomes" id="UP001209540">
    <property type="component" value="Unassembled WGS sequence"/>
</dbReference>
<organism evidence="2 3">
    <name type="scientific">Phascolomyces articulosus</name>
    <dbReference type="NCBI Taxonomy" id="60185"/>
    <lineage>
        <taxon>Eukaryota</taxon>
        <taxon>Fungi</taxon>
        <taxon>Fungi incertae sedis</taxon>
        <taxon>Mucoromycota</taxon>
        <taxon>Mucoromycotina</taxon>
        <taxon>Mucoromycetes</taxon>
        <taxon>Mucorales</taxon>
        <taxon>Lichtheimiaceae</taxon>
        <taxon>Phascolomyces</taxon>
    </lineage>
</organism>
<evidence type="ECO:0000256" key="1">
    <source>
        <dbReference type="SAM" id="Phobius"/>
    </source>
</evidence>
<feature type="transmembrane region" description="Helical" evidence="1">
    <location>
        <begin position="151"/>
        <end position="175"/>
    </location>
</feature>
<feature type="transmembrane region" description="Helical" evidence="1">
    <location>
        <begin position="187"/>
        <end position="209"/>
    </location>
</feature>
<accession>A0AAD5PHC6</accession>
<keyword evidence="1" id="KW-1133">Transmembrane helix</keyword>
<name>A0AAD5PHC6_9FUNG</name>
<protein>
    <submittedName>
        <fullName evidence="2">Uncharacterized protein</fullName>
    </submittedName>
</protein>
<evidence type="ECO:0000313" key="2">
    <source>
        <dbReference type="EMBL" id="KAI9267995.1"/>
    </source>
</evidence>